<dbReference type="EMBL" id="MN740319">
    <property type="protein sequence ID" value="QHT99997.1"/>
    <property type="molecule type" value="Genomic_DNA"/>
</dbReference>
<dbReference type="AlphaFoldDB" id="A0A6C0J7N2"/>
<organism evidence="1">
    <name type="scientific">viral metagenome</name>
    <dbReference type="NCBI Taxonomy" id="1070528"/>
    <lineage>
        <taxon>unclassified sequences</taxon>
        <taxon>metagenomes</taxon>
        <taxon>organismal metagenomes</taxon>
    </lineage>
</organism>
<accession>A0A6C0J7N2</accession>
<protein>
    <submittedName>
        <fullName evidence="1">Uncharacterized protein</fullName>
    </submittedName>
</protein>
<proteinExistence type="predicted"/>
<sequence>MNFDRNGVLVHKSTPTPQLRTVKKTLVIDSADRDTGINYTNGEFVVYLPRVYEKVVAIRLAGAEFPTIDLAVQHSYLNGQNLPNATYSADTIAATPYPTYFVIELDGLNKTDETAYQGNKSQFPDAFFAKIPVVASANKSTTTASYFVQYNDHNEQENIAHYTPAIGKLDRLRIRTRLHSQQGSQGFLYWTNTGLAATTSTLATSINWSMTLEIEYLDNGFDQFSSLETRLRPDQQMHQ</sequence>
<name>A0A6C0J7N2_9ZZZZ</name>
<evidence type="ECO:0000313" key="1">
    <source>
        <dbReference type="EMBL" id="QHT99997.1"/>
    </source>
</evidence>
<reference evidence="1" key="1">
    <citation type="journal article" date="2020" name="Nature">
        <title>Giant virus diversity and host interactions through global metagenomics.</title>
        <authorList>
            <person name="Schulz F."/>
            <person name="Roux S."/>
            <person name="Paez-Espino D."/>
            <person name="Jungbluth S."/>
            <person name="Walsh D.A."/>
            <person name="Denef V.J."/>
            <person name="McMahon K.D."/>
            <person name="Konstantinidis K.T."/>
            <person name="Eloe-Fadrosh E.A."/>
            <person name="Kyrpides N.C."/>
            <person name="Woyke T."/>
        </authorList>
    </citation>
    <scope>NUCLEOTIDE SEQUENCE</scope>
    <source>
        <strain evidence="1">GVMAG-M-3300025778-1</strain>
    </source>
</reference>